<dbReference type="InterPro" id="IPR018062">
    <property type="entry name" value="HTH_AraC-typ_CS"/>
</dbReference>
<gene>
    <name evidence="5" type="ORF">SAMN05421509_102386</name>
</gene>
<dbReference type="SUPFAM" id="SSF46689">
    <property type="entry name" value="Homeodomain-like"/>
    <property type="match status" value="2"/>
</dbReference>
<dbReference type="Pfam" id="PF06719">
    <property type="entry name" value="AraC_N"/>
    <property type="match status" value="1"/>
</dbReference>
<name>A0A285VHJ9_9GAMM</name>
<keyword evidence="3" id="KW-0804">Transcription</keyword>
<organism evidence="5 6">
    <name type="scientific">Chromohalobacter canadensis</name>
    <dbReference type="NCBI Taxonomy" id="141389"/>
    <lineage>
        <taxon>Bacteria</taxon>
        <taxon>Pseudomonadati</taxon>
        <taxon>Pseudomonadota</taxon>
        <taxon>Gammaproteobacteria</taxon>
        <taxon>Oceanospirillales</taxon>
        <taxon>Halomonadaceae</taxon>
        <taxon>Chromohalobacter</taxon>
    </lineage>
</organism>
<sequence>MHAVTPPDSRSRTTRADNARALEQLADTPRTRRLIENRICYAGPHAELSIYDTWWPAQDVALSAERVLYCGMLQGRKVMNGATETPETFLPGESFVLAPHQEVRIDFPDARPDAPTTCLTIDLDPARIHALSERLNQTQPRERELGEWHYHPQALHVPHSPTTQALIERLMGLFRENHPDRDALIGLGIDELIVRLLRTQSRELLLADARQAPPRHGLAAALSWLERHPELPLDGAQLAREACMSKARLYRLFQREVGYTPGEYQQRLRLARARQWLREADAPITEICYSLGYRSLSHFTRRFKAAYGLTPGDYRRLLIA</sequence>
<dbReference type="InterPro" id="IPR009594">
    <property type="entry name" value="Tscrpt_reg_HTH_AraC_N"/>
</dbReference>
<evidence type="ECO:0000313" key="5">
    <source>
        <dbReference type="EMBL" id="SOC53473.1"/>
    </source>
</evidence>
<dbReference type="Gene3D" id="1.10.10.60">
    <property type="entry name" value="Homeodomain-like"/>
    <property type="match status" value="2"/>
</dbReference>
<dbReference type="OrthoDB" id="9803764at2"/>
<dbReference type="PANTHER" id="PTHR46796">
    <property type="entry name" value="HTH-TYPE TRANSCRIPTIONAL ACTIVATOR RHAS-RELATED"/>
    <property type="match status" value="1"/>
</dbReference>
<dbReference type="InterPro" id="IPR050204">
    <property type="entry name" value="AraC_XylS_family_regulators"/>
</dbReference>
<dbReference type="AlphaFoldDB" id="A0A285VHJ9"/>
<dbReference type="PROSITE" id="PS01124">
    <property type="entry name" value="HTH_ARAC_FAMILY_2"/>
    <property type="match status" value="1"/>
</dbReference>
<keyword evidence="1" id="KW-0805">Transcription regulation</keyword>
<dbReference type="PRINTS" id="PR00032">
    <property type="entry name" value="HTHARAC"/>
</dbReference>
<dbReference type="Pfam" id="PF12833">
    <property type="entry name" value="HTH_18"/>
    <property type="match status" value="1"/>
</dbReference>
<protein>
    <submittedName>
        <fullName evidence="5">AraC-type DNA-binding protein</fullName>
    </submittedName>
</protein>
<dbReference type="EMBL" id="OBQJ01000002">
    <property type="protein sequence ID" value="SOC53473.1"/>
    <property type="molecule type" value="Genomic_DNA"/>
</dbReference>
<evidence type="ECO:0000259" key="4">
    <source>
        <dbReference type="PROSITE" id="PS01124"/>
    </source>
</evidence>
<dbReference type="SMART" id="SM00342">
    <property type="entry name" value="HTH_ARAC"/>
    <property type="match status" value="1"/>
</dbReference>
<dbReference type="InterPro" id="IPR020449">
    <property type="entry name" value="Tscrpt_reg_AraC-type_HTH"/>
</dbReference>
<dbReference type="InterPro" id="IPR009057">
    <property type="entry name" value="Homeodomain-like_sf"/>
</dbReference>
<evidence type="ECO:0000256" key="1">
    <source>
        <dbReference type="ARBA" id="ARBA00023015"/>
    </source>
</evidence>
<accession>A0A285VHJ9</accession>
<reference evidence="5 6" key="1">
    <citation type="submission" date="2017-08" db="EMBL/GenBank/DDBJ databases">
        <authorList>
            <person name="de Groot N.N."/>
        </authorList>
    </citation>
    <scope>NUCLEOTIDE SEQUENCE [LARGE SCALE GENOMIC DNA]</scope>
    <source>
        <strain evidence="5 6">USBA 855</strain>
    </source>
</reference>
<proteinExistence type="predicted"/>
<dbReference type="GO" id="GO:0003700">
    <property type="term" value="F:DNA-binding transcription factor activity"/>
    <property type="evidence" value="ECO:0007669"/>
    <property type="project" value="InterPro"/>
</dbReference>
<dbReference type="PROSITE" id="PS00041">
    <property type="entry name" value="HTH_ARAC_FAMILY_1"/>
    <property type="match status" value="1"/>
</dbReference>
<dbReference type="GO" id="GO:0043565">
    <property type="term" value="F:sequence-specific DNA binding"/>
    <property type="evidence" value="ECO:0007669"/>
    <property type="project" value="InterPro"/>
</dbReference>
<evidence type="ECO:0000256" key="3">
    <source>
        <dbReference type="ARBA" id="ARBA00023163"/>
    </source>
</evidence>
<feature type="domain" description="HTH araC/xylS-type" evidence="4">
    <location>
        <begin position="219"/>
        <end position="317"/>
    </location>
</feature>
<dbReference type="InterPro" id="IPR018060">
    <property type="entry name" value="HTH_AraC"/>
</dbReference>
<dbReference type="Proteomes" id="UP000219023">
    <property type="component" value="Unassembled WGS sequence"/>
</dbReference>
<evidence type="ECO:0000313" key="6">
    <source>
        <dbReference type="Proteomes" id="UP000219023"/>
    </source>
</evidence>
<dbReference type="RefSeq" id="WP_097022141.1">
    <property type="nucleotide sequence ID" value="NZ_OBQJ01000002.1"/>
</dbReference>
<evidence type="ECO:0000256" key="2">
    <source>
        <dbReference type="ARBA" id="ARBA00023125"/>
    </source>
</evidence>
<keyword evidence="2 5" id="KW-0238">DNA-binding</keyword>